<dbReference type="NCBIfam" id="TIGR01224">
    <property type="entry name" value="hutI"/>
    <property type="match status" value="1"/>
</dbReference>
<feature type="binding site" evidence="7">
    <location>
        <position position="270"/>
    </location>
    <ligand>
        <name>4-imidazolone-5-propanoate</name>
        <dbReference type="ChEBI" id="CHEBI:77893"/>
    </ligand>
</feature>
<dbReference type="EC" id="3.5.2.7" evidence="1 7"/>
<evidence type="ECO:0000256" key="2">
    <source>
        <dbReference type="ARBA" id="ARBA00022723"/>
    </source>
</evidence>
<feature type="binding site" evidence="7">
    <location>
        <position position="341"/>
    </location>
    <ligand>
        <name>Fe(3+)</name>
        <dbReference type="ChEBI" id="CHEBI:29034"/>
    </ligand>
</feature>
<keyword evidence="3 7" id="KW-0378">Hydrolase</keyword>
<dbReference type="PANTHER" id="PTHR42752:SF1">
    <property type="entry name" value="IMIDAZOLONEPROPIONASE-RELATED"/>
    <property type="match status" value="1"/>
</dbReference>
<dbReference type="Pfam" id="PF01979">
    <property type="entry name" value="Amidohydro_1"/>
    <property type="match status" value="1"/>
</dbReference>
<dbReference type="InterPro" id="IPR005920">
    <property type="entry name" value="HutI"/>
</dbReference>
<feature type="binding site" evidence="7">
    <location>
        <position position="346"/>
    </location>
    <ligand>
        <name>4-imidazolone-5-propanoate</name>
        <dbReference type="ChEBI" id="CHEBI:77893"/>
    </ligand>
</feature>
<proteinExistence type="inferred from homology"/>
<comment type="subcellular location">
    <subcellularLocation>
        <location evidence="7">Cytoplasm</location>
    </subcellularLocation>
</comment>
<dbReference type="SUPFAM" id="SSF51556">
    <property type="entry name" value="Metallo-dependent hydrolases"/>
    <property type="match status" value="1"/>
</dbReference>
<evidence type="ECO:0000256" key="6">
    <source>
        <dbReference type="ARBA" id="ARBA00023004"/>
    </source>
</evidence>
<comment type="cofactor">
    <cofactor evidence="7">
        <name>Zn(2+)</name>
        <dbReference type="ChEBI" id="CHEBI:29105"/>
    </cofactor>
    <cofactor evidence="7">
        <name>Fe(3+)</name>
        <dbReference type="ChEBI" id="CHEBI:29034"/>
    </cofactor>
    <text evidence="7">Binds 1 zinc or iron ion per subunit.</text>
</comment>
<evidence type="ECO:0000313" key="9">
    <source>
        <dbReference type="EMBL" id="MDN4594009.1"/>
    </source>
</evidence>
<keyword evidence="7" id="KW-0963">Cytoplasm</keyword>
<dbReference type="InterPro" id="IPR011059">
    <property type="entry name" value="Metal-dep_hydrolase_composite"/>
</dbReference>
<comment type="function">
    <text evidence="7">Catalyzes the hydrolytic cleavage of the carbon-nitrogen bond in imidazolone-5-propanoate to yield N-formimidoyl-L-glutamate. It is the third step in the universal histidine degradation pathway.</text>
</comment>
<evidence type="ECO:0000313" key="10">
    <source>
        <dbReference type="Proteomes" id="UP001174196"/>
    </source>
</evidence>
<feature type="binding site" evidence="7">
    <location>
        <position position="267"/>
    </location>
    <ligand>
        <name>Zn(2+)</name>
        <dbReference type="ChEBI" id="CHEBI:29105"/>
    </ligand>
</feature>
<dbReference type="CDD" id="cd01296">
    <property type="entry name" value="Imidazolone-5PH"/>
    <property type="match status" value="1"/>
</dbReference>
<keyword evidence="4 7" id="KW-0369">Histidine metabolism</keyword>
<feature type="binding site" evidence="7">
    <location>
        <position position="202"/>
    </location>
    <ligand>
        <name>4-imidazolone-5-propanoate</name>
        <dbReference type="ChEBI" id="CHEBI:77893"/>
    </ligand>
</feature>
<feature type="binding site" evidence="7">
    <location>
        <position position="99"/>
    </location>
    <ligand>
        <name>Fe(3+)</name>
        <dbReference type="ChEBI" id="CHEBI:29034"/>
    </ligand>
</feature>
<dbReference type="SUPFAM" id="SSF51338">
    <property type="entry name" value="Composite domain of metallo-dependent hydrolases"/>
    <property type="match status" value="1"/>
</dbReference>
<dbReference type="InterPro" id="IPR032466">
    <property type="entry name" value="Metal_Hydrolase"/>
</dbReference>
<comment type="similarity">
    <text evidence="7">Belongs to the metallo-dependent hydrolases superfamily. HutI family.</text>
</comment>
<feature type="binding site" evidence="7">
    <location>
        <position position="345"/>
    </location>
    <ligand>
        <name>N-formimidoyl-L-glutamate</name>
        <dbReference type="ChEBI" id="CHEBI:58928"/>
    </ligand>
</feature>
<name>A0ABT8IMJ2_9BACL</name>
<comment type="caution">
    <text evidence="9">The sequence shown here is derived from an EMBL/GenBank/DDBJ whole genome shotgun (WGS) entry which is preliminary data.</text>
</comment>
<dbReference type="Gene3D" id="2.30.40.10">
    <property type="entry name" value="Urease, subunit C, domain 1"/>
    <property type="match status" value="1"/>
</dbReference>
<dbReference type="Proteomes" id="UP001174196">
    <property type="component" value="Unassembled WGS sequence"/>
</dbReference>
<keyword evidence="5 7" id="KW-0862">Zinc</keyword>
<protein>
    <recommendedName>
        <fullName evidence="1 7">Imidazolonepropionase</fullName>
        <ecNumber evidence="1 7">3.5.2.7</ecNumber>
    </recommendedName>
    <alternativeName>
        <fullName evidence="7">Imidazolone-5-propionate hydrolase</fullName>
    </alternativeName>
</protein>
<sequence>MNRLIIHNIGQLLTLCGASDRPKTGSALSDLGIIENGCVAIEGETIAAVGTEQEVWNRIRQRWGERLSVEVEVEVEAEVDVIDAGGRVVMPGMVDPHTHLVFAGTREYELEMRLQGATYLEILQAGGGILATTRQTRQATEEELLRQASSRLDRFLQYGVTTVEAKSGYGLDWKHEWKQLRVARRLHETHPVDVVSTFMGMHAVPEEYRNNPDRYVDIVVDEIIPQVADKGLAEFCDVFCEKGVFSLEQSRRVLEAGKRHGLMPKIHADEMESMGGAELAAELGAISADHLLRVSDRGIRRLADTGVIAVLLPGTAFYLMAPFARARDMIEAGVAVALSTDCNPGSSPTMSMPMILNLACLHMKMTPAEAISAATINAAHAIGRGRKIGSLEEGKQADLVLLDAPHYAFLQYHFGINLIDTVIKKGRAVVKNGQLVRQ</sequence>
<evidence type="ECO:0000256" key="4">
    <source>
        <dbReference type="ARBA" id="ARBA00022808"/>
    </source>
</evidence>
<organism evidence="9 10">
    <name type="scientific">Polycladomyces subterraneus</name>
    <dbReference type="NCBI Taxonomy" id="1016997"/>
    <lineage>
        <taxon>Bacteria</taxon>
        <taxon>Bacillati</taxon>
        <taxon>Bacillota</taxon>
        <taxon>Bacilli</taxon>
        <taxon>Bacillales</taxon>
        <taxon>Thermoactinomycetaceae</taxon>
        <taxon>Polycladomyces</taxon>
    </lineage>
</organism>
<keyword evidence="10" id="KW-1185">Reference proteome</keyword>
<evidence type="ECO:0000259" key="8">
    <source>
        <dbReference type="Pfam" id="PF01979"/>
    </source>
</evidence>
<reference evidence="9" key="1">
    <citation type="submission" date="2022-08" db="EMBL/GenBank/DDBJ databases">
        <title>Polycladomyces zharkentsis sp. nov., a novel thermophilic CMC and starch-degrading bacterium isolated from a geothermal spring in Kazakhstan.</title>
        <authorList>
            <person name="Mashzhan A."/>
            <person name="Kistaubaeva A."/>
            <person name="Javier-Lopez R."/>
            <person name="Birkeland N.-K."/>
        </authorList>
    </citation>
    <scope>NUCLEOTIDE SEQUENCE</scope>
    <source>
        <strain evidence="9">KSR 13</strain>
    </source>
</reference>
<feature type="domain" description="Amidohydrolase-related" evidence="8">
    <location>
        <begin position="88"/>
        <end position="429"/>
    </location>
</feature>
<dbReference type="HAMAP" id="MF_00372">
    <property type="entry name" value="HutI"/>
    <property type="match status" value="1"/>
</dbReference>
<feature type="binding site" evidence="7">
    <location>
        <position position="97"/>
    </location>
    <ligand>
        <name>Fe(3+)</name>
        <dbReference type="ChEBI" id="CHEBI:29034"/>
    </ligand>
</feature>
<keyword evidence="2 7" id="KW-0479">Metal-binding</keyword>
<dbReference type="PANTHER" id="PTHR42752">
    <property type="entry name" value="IMIDAZOLONEPROPIONASE"/>
    <property type="match status" value="1"/>
</dbReference>
<comment type="catalytic activity">
    <reaction evidence="7">
        <text>4-imidazolone-5-propanoate + H2O = N-formimidoyl-L-glutamate</text>
        <dbReference type="Rhea" id="RHEA:23660"/>
        <dbReference type="ChEBI" id="CHEBI:15377"/>
        <dbReference type="ChEBI" id="CHEBI:58928"/>
        <dbReference type="ChEBI" id="CHEBI:77893"/>
        <dbReference type="EC" id="3.5.2.7"/>
    </reaction>
</comment>
<keyword evidence="6 7" id="KW-0408">Iron</keyword>
<feature type="binding site" evidence="7">
    <location>
        <position position="343"/>
    </location>
    <ligand>
        <name>N-formimidoyl-L-glutamate</name>
        <dbReference type="ChEBI" id="CHEBI:58928"/>
    </ligand>
</feature>
<feature type="binding site" evidence="7">
    <location>
        <position position="97"/>
    </location>
    <ligand>
        <name>Zn(2+)</name>
        <dbReference type="ChEBI" id="CHEBI:29105"/>
    </ligand>
</feature>
<feature type="binding site" evidence="7">
    <location>
        <position position="267"/>
    </location>
    <ligand>
        <name>Fe(3+)</name>
        <dbReference type="ChEBI" id="CHEBI:29034"/>
    </ligand>
</feature>
<feature type="binding site" evidence="7">
    <location>
        <position position="169"/>
    </location>
    <ligand>
        <name>4-imidazolone-5-propanoate</name>
        <dbReference type="ChEBI" id="CHEBI:77893"/>
    </ligand>
</feature>
<dbReference type="InterPro" id="IPR006680">
    <property type="entry name" value="Amidohydro-rel"/>
</dbReference>
<comment type="pathway">
    <text evidence="7">Amino-acid degradation; L-histidine degradation into L-glutamate; N-formimidoyl-L-glutamate from L-histidine: step 3/3.</text>
</comment>
<evidence type="ECO:0000256" key="3">
    <source>
        <dbReference type="ARBA" id="ARBA00022801"/>
    </source>
</evidence>
<accession>A0ABT8IMJ2</accession>
<dbReference type="RefSeq" id="WP_301238688.1">
    <property type="nucleotide sequence ID" value="NZ_JANRHH010000035.1"/>
</dbReference>
<dbReference type="Gene3D" id="3.20.20.140">
    <property type="entry name" value="Metal-dependent hydrolases"/>
    <property type="match status" value="1"/>
</dbReference>
<feature type="binding site" evidence="7">
    <location>
        <position position="106"/>
    </location>
    <ligand>
        <name>4-imidazolone-5-propanoate</name>
        <dbReference type="ChEBI" id="CHEBI:77893"/>
    </ligand>
</feature>
<feature type="binding site" evidence="7">
    <location>
        <position position="169"/>
    </location>
    <ligand>
        <name>N-formimidoyl-L-glutamate</name>
        <dbReference type="ChEBI" id="CHEBI:58928"/>
    </ligand>
</feature>
<evidence type="ECO:0000256" key="5">
    <source>
        <dbReference type="ARBA" id="ARBA00022833"/>
    </source>
</evidence>
<evidence type="ECO:0000256" key="1">
    <source>
        <dbReference type="ARBA" id="ARBA00012864"/>
    </source>
</evidence>
<gene>
    <name evidence="7 9" type="primary">hutI</name>
    <name evidence="9" type="ORF">NWF35_08855</name>
</gene>
<dbReference type="GO" id="GO:0050480">
    <property type="term" value="F:imidazolonepropionase activity"/>
    <property type="evidence" value="ECO:0007669"/>
    <property type="project" value="UniProtKB-EC"/>
</dbReference>
<feature type="binding site" evidence="7">
    <location>
        <position position="341"/>
    </location>
    <ligand>
        <name>Zn(2+)</name>
        <dbReference type="ChEBI" id="CHEBI:29105"/>
    </ligand>
</feature>
<feature type="binding site" evidence="7">
    <location>
        <position position="99"/>
    </location>
    <ligand>
        <name>Zn(2+)</name>
        <dbReference type="ChEBI" id="CHEBI:29105"/>
    </ligand>
</feature>
<dbReference type="EMBL" id="JANRHH010000035">
    <property type="protein sequence ID" value="MDN4594009.1"/>
    <property type="molecule type" value="Genomic_DNA"/>
</dbReference>
<evidence type="ECO:0000256" key="7">
    <source>
        <dbReference type="HAMAP-Rule" id="MF_00372"/>
    </source>
</evidence>